<dbReference type="GO" id="GO:0016887">
    <property type="term" value="F:ATP hydrolysis activity"/>
    <property type="evidence" value="ECO:0007669"/>
    <property type="project" value="InterPro"/>
</dbReference>
<evidence type="ECO:0000313" key="5">
    <source>
        <dbReference type="EMBL" id="GAH47090.1"/>
    </source>
</evidence>
<evidence type="ECO:0000256" key="2">
    <source>
        <dbReference type="ARBA" id="ARBA00022840"/>
    </source>
</evidence>
<dbReference type="InterPro" id="IPR032781">
    <property type="entry name" value="ABC_tran_Xtn"/>
</dbReference>
<dbReference type="InterPro" id="IPR003439">
    <property type="entry name" value="ABC_transporter-like_ATP-bd"/>
</dbReference>
<reference evidence="5" key="1">
    <citation type="journal article" date="2014" name="Front. Microbiol.">
        <title>High frequency of phylogenetically diverse reductive dehalogenase-homologous genes in deep subseafloor sedimentary metagenomes.</title>
        <authorList>
            <person name="Kawai M."/>
            <person name="Futagami T."/>
            <person name="Toyoda A."/>
            <person name="Takaki Y."/>
            <person name="Nishi S."/>
            <person name="Hori S."/>
            <person name="Arai W."/>
            <person name="Tsubouchi T."/>
            <person name="Morono Y."/>
            <person name="Uchiyama I."/>
            <person name="Ito T."/>
            <person name="Fujiyama A."/>
            <person name="Inagaki F."/>
            <person name="Takami H."/>
        </authorList>
    </citation>
    <scope>NUCLEOTIDE SEQUENCE</scope>
    <source>
        <strain evidence="5">Expedition CK06-06</strain>
    </source>
</reference>
<dbReference type="EMBL" id="BARU01007734">
    <property type="protein sequence ID" value="GAH47090.1"/>
    <property type="molecule type" value="Genomic_DNA"/>
</dbReference>
<protein>
    <recommendedName>
        <fullName evidence="4">ABC transporter domain-containing protein</fullName>
    </recommendedName>
</protein>
<dbReference type="AlphaFoldDB" id="X1GQF9"/>
<dbReference type="Gene3D" id="3.40.50.300">
    <property type="entry name" value="P-loop containing nucleotide triphosphate hydrolases"/>
    <property type="match status" value="1"/>
</dbReference>
<accession>X1GQF9</accession>
<gene>
    <name evidence="5" type="ORF">S03H2_15231</name>
</gene>
<dbReference type="Pfam" id="PF00005">
    <property type="entry name" value="ABC_tran"/>
    <property type="match status" value="1"/>
</dbReference>
<feature type="region of interest" description="Disordered" evidence="3">
    <location>
        <begin position="338"/>
        <end position="362"/>
    </location>
</feature>
<dbReference type="InterPro" id="IPR003593">
    <property type="entry name" value="AAA+_ATPase"/>
</dbReference>
<comment type="caution">
    <text evidence="5">The sequence shown here is derived from an EMBL/GenBank/DDBJ whole genome shotgun (WGS) entry which is preliminary data.</text>
</comment>
<dbReference type="InterPro" id="IPR027417">
    <property type="entry name" value="P-loop_NTPase"/>
</dbReference>
<dbReference type="PANTHER" id="PTHR42855:SF2">
    <property type="entry name" value="DRUG RESISTANCE ABC TRANSPORTER,ATP-BINDING PROTEIN"/>
    <property type="match status" value="1"/>
</dbReference>
<evidence type="ECO:0000256" key="1">
    <source>
        <dbReference type="ARBA" id="ARBA00022741"/>
    </source>
</evidence>
<dbReference type="SUPFAM" id="SSF52540">
    <property type="entry name" value="P-loop containing nucleoside triphosphate hydrolases"/>
    <property type="match status" value="1"/>
</dbReference>
<dbReference type="InterPro" id="IPR017871">
    <property type="entry name" value="ABC_transporter-like_CS"/>
</dbReference>
<dbReference type="PROSITE" id="PS00211">
    <property type="entry name" value="ABC_TRANSPORTER_1"/>
    <property type="match status" value="1"/>
</dbReference>
<dbReference type="GO" id="GO:0005524">
    <property type="term" value="F:ATP binding"/>
    <property type="evidence" value="ECO:0007669"/>
    <property type="project" value="UniProtKB-KW"/>
</dbReference>
<feature type="non-terminal residue" evidence="5">
    <location>
        <position position="392"/>
    </location>
</feature>
<dbReference type="CDD" id="cd03221">
    <property type="entry name" value="ABCF_EF-3"/>
    <property type="match status" value="1"/>
</dbReference>
<sequence length="392" mass="43979">YSRYLTLRSERMERRLAEYEAQQKYIEKTEAFIRRYKAGQRAREARGRQKKLDRLPRLERPREAKKISLSIKTDLRGGDLVLVTEDLAIGYQPDVSLFTCPDLYLRRGERAAILGPNGSGKTTFLKTVIGEVSPLAGLVQIGHNLKFGYLAQAHEGLDKEKTVLDEILGVRPSAALRRAPGPLALVLDPLSLGTVLDRTVQCQRTKGDKYRAPGTKGSGQGSGHRDLPLEKARSFLGRFLFSGDDVFKLVGDLSGGERSRLALAKLTLEGANFLLLDEPTNHLDIASREILEEVLADFNGTILLVSHDRYLINALATQVWVVEDGELRVYGGNYSDYEEQRRRTEGKEGKRKEEEGKKRRKEEVIVSRTAFDKILNLSGELSRTAELEKDIA</sequence>
<evidence type="ECO:0000259" key="4">
    <source>
        <dbReference type="PROSITE" id="PS50893"/>
    </source>
</evidence>
<evidence type="ECO:0000256" key="3">
    <source>
        <dbReference type="SAM" id="MobiDB-lite"/>
    </source>
</evidence>
<dbReference type="Pfam" id="PF12848">
    <property type="entry name" value="ABC_tran_Xtn"/>
    <property type="match status" value="2"/>
</dbReference>
<feature type="non-terminal residue" evidence="5">
    <location>
        <position position="1"/>
    </location>
</feature>
<proteinExistence type="predicted"/>
<dbReference type="FunFam" id="3.40.50.300:FF:000011">
    <property type="entry name" value="Putative ABC transporter ATP-binding component"/>
    <property type="match status" value="1"/>
</dbReference>
<feature type="region of interest" description="Disordered" evidence="3">
    <location>
        <begin position="204"/>
        <end position="226"/>
    </location>
</feature>
<organism evidence="5">
    <name type="scientific">marine sediment metagenome</name>
    <dbReference type="NCBI Taxonomy" id="412755"/>
    <lineage>
        <taxon>unclassified sequences</taxon>
        <taxon>metagenomes</taxon>
        <taxon>ecological metagenomes</taxon>
    </lineage>
</organism>
<keyword evidence="2" id="KW-0067">ATP-binding</keyword>
<dbReference type="PANTHER" id="PTHR42855">
    <property type="entry name" value="ABC TRANSPORTER ATP-BINDING SUBUNIT"/>
    <property type="match status" value="1"/>
</dbReference>
<dbReference type="SMART" id="SM00382">
    <property type="entry name" value="AAA"/>
    <property type="match status" value="1"/>
</dbReference>
<feature type="domain" description="ABC transporter" evidence="4">
    <location>
        <begin position="82"/>
        <end position="349"/>
    </location>
</feature>
<dbReference type="InterPro" id="IPR051309">
    <property type="entry name" value="ABCF_ATPase"/>
</dbReference>
<dbReference type="PROSITE" id="PS50893">
    <property type="entry name" value="ABC_TRANSPORTER_2"/>
    <property type="match status" value="1"/>
</dbReference>
<keyword evidence="1" id="KW-0547">Nucleotide-binding</keyword>
<name>X1GQF9_9ZZZZ</name>